<dbReference type="InterPro" id="IPR010093">
    <property type="entry name" value="SinI_DNA-bd"/>
</dbReference>
<dbReference type="Proteomes" id="UP001500740">
    <property type="component" value="Unassembled WGS sequence"/>
</dbReference>
<dbReference type="SUPFAM" id="SSF46955">
    <property type="entry name" value="Putative DNA-binding domain"/>
    <property type="match status" value="1"/>
</dbReference>
<evidence type="ECO:0000313" key="2">
    <source>
        <dbReference type="EMBL" id="GAA0472747.1"/>
    </source>
</evidence>
<dbReference type="InterPro" id="IPR009061">
    <property type="entry name" value="DNA-bd_dom_put_sf"/>
</dbReference>
<dbReference type="NCBIfam" id="TIGR01764">
    <property type="entry name" value="excise"/>
    <property type="match status" value="1"/>
</dbReference>
<accession>A0ABN1AC26</accession>
<name>A0ABN1AC26_9BACI</name>
<evidence type="ECO:0000313" key="3">
    <source>
        <dbReference type="Proteomes" id="UP001500740"/>
    </source>
</evidence>
<keyword evidence="3" id="KW-1185">Reference proteome</keyword>
<dbReference type="InterPro" id="IPR036388">
    <property type="entry name" value="WH-like_DNA-bd_sf"/>
</dbReference>
<feature type="domain" description="Helix-turn-helix" evidence="1">
    <location>
        <begin position="4"/>
        <end position="53"/>
    </location>
</feature>
<organism evidence="2 3">
    <name type="scientific">Alkalibacillus silvisoli</name>
    <dbReference type="NCBI Taxonomy" id="392823"/>
    <lineage>
        <taxon>Bacteria</taxon>
        <taxon>Bacillati</taxon>
        <taxon>Bacillota</taxon>
        <taxon>Bacilli</taxon>
        <taxon>Bacillales</taxon>
        <taxon>Bacillaceae</taxon>
        <taxon>Alkalibacillus</taxon>
    </lineage>
</organism>
<proteinExistence type="predicted"/>
<protein>
    <recommendedName>
        <fullName evidence="1">Helix-turn-helix domain-containing protein</fullName>
    </recommendedName>
</protein>
<gene>
    <name evidence="2" type="ORF">GCM10008935_30750</name>
</gene>
<dbReference type="InterPro" id="IPR041657">
    <property type="entry name" value="HTH_17"/>
</dbReference>
<comment type="caution">
    <text evidence="2">The sequence shown here is derived from an EMBL/GenBank/DDBJ whole genome shotgun (WGS) entry which is preliminary data.</text>
</comment>
<dbReference type="RefSeq" id="WP_343785136.1">
    <property type="nucleotide sequence ID" value="NZ_BAAACZ010000036.1"/>
</dbReference>
<dbReference type="PANTHER" id="PTHR34585">
    <property type="match status" value="1"/>
</dbReference>
<dbReference type="PANTHER" id="PTHR34585:SF22">
    <property type="entry name" value="HELIX-TURN-HELIX DOMAIN-CONTAINING PROTEIN"/>
    <property type="match status" value="1"/>
</dbReference>
<sequence length="59" mass="6982">MGDLLTVKELESKLKMSRSTIYRLRKNEGMPYYEIGGKILFDLEDVTKWLKENKQKQST</sequence>
<dbReference type="Pfam" id="PF12728">
    <property type="entry name" value="HTH_17"/>
    <property type="match status" value="1"/>
</dbReference>
<reference evidence="2 3" key="1">
    <citation type="journal article" date="2019" name="Int. J. Syst. Evol. Microbiol.">
        <title>The Global Catalogue of Microorganisms (GCM) 10K type strain sequencing project: providing services to taxonomists for standard genome sequencing and annotation.</title>
        <authorList>
            <consortium name="The Broad Institute Genomics Platform"/>
            <consortium name="The Broad Institute Genome Sequencing Center for Infectious Disease"/>
            <person name="Wu L."/>
            <person name="Ma J."/>
        </authorList>
    </citation>
    <scope>NUCLEOTIDE SEQUENCE [LARGE SCALE GENOMIC DNA]</scope>
    <source>
        <strain evidence="2 3">JCM 14193</strain>
    </source>
</reference>
<dbReference type="Gene3D" id="1.10.10.10">
    <property type="entry name" value="Winged helix-like DNA-binding domain superfamily/Winged helix DNA-binding domain"/>
    <property type="match status" value="1"/>
</dbReference>
<dbReference type="EMBL" id="BAAACZ010000036">
    <property type="protein sequence ID" value="GAA0472747.1"/>
    <property type="molecule type" value="Genomic_DNA"/>
</dbReference>
<evidence type="ECO:0000259" key="1">
    <source>
        <dbReference type="Pfam" id="PF12728"/>
    </source>
</evidence>